<dbReference type="CDD" id="cd00201">
    <property type="entry name" value="WW"/>
    <property type="match status" value="1"/>
</dbReference>
<comment type="caution">
    <text evidence="9">The sequence shown here is derived from an EMBL/GenBank/DDBJ whole genome shotgun (WGS) entry which is preliminary data.</text>
</comment>
<dbReference type="PANTHER" id="PTHR47522">
    <property type="entry name" value="SALVADOR FAMILY WW DOMAIN-CONTAINING PROTEIN 1"/>
    <property type="match status" value="1"/>
</dbReference>
<proteinExistence type="predicted"/>
<evidence type="ECO:0000256" key="6">
    <source>
        <dbReference type="PROSITE-ProRule" id="PRU00723"/>
    </source>
</evidence>
<dbReference type="Pfam" id="PF00397">
    <property type="entry name" value="WW"/>
    <property type="match status" value="1"/>
</dbReference>
<evidence type="ECO:0000256" key="4">
    <source>
        <dbReference type="ARBA" id="ARBA00022771"/>
    </source>
</evidence>
<evidence type="ECO:0000256" key="1">
    <source>
        <dbReference type="ARBA" id="ARBA00022553"/>
    </source>
</evidence>
<dbReference type="Pfam" id="PF00642">
    <property type="entry name" value="zf-CCCH"/>
    <property type="match status" value="1"/>
</dbReference>
<keyword evidence="2 6" id="KW-0479">Metal-binding</keyword>
<evidence type="ECO:0000313" key="9">
    <source>
        <dbReference type="EMBL" id="KAG5496235.1"/>
    </source>
</evidence>
<dbReference type="KEGG" id="phet:94288638"/>
<keyword evidence="10" id="KW-1185">Reference proteome</keyword>
<evidence type="ECO:0000256" key="5">
    <source>
        <dbReference type="ARBA" id="ARBA00022833"/>
    </source>
</evidence>
<evidence type="ECO:0000256" key="3">
    <source>
        <dbReference type="ARBA" id="ARBA00022737"/>
    </source>
</evidence>
<keyword evidence="4 6" id="KW-0863">Zinc-finger</keyword>
<keyword evidence="3" id="KW-0677">Repeat</keyword>
<dbReference type="InterPro" id="IPR036020">
    <property type="entry name" value="WW_dom_sf"/>
</dbReference>
<dbReference type="PANTHER" id="PTHR47522:SF2">
    <property type="entry name" value="PROTEIN SALVADOR HOMOLOG 1"/>
    <property type="match status" value="1"/>
</dbReference>
<dbReference type="EMBL" id="JAFJZO010000032">
    <property type="protein sequence ID" value="KAG5496235.1"/>
    <property type="molecule type" value="Genomic_DNA"/>
</dbReference>
<feature type="zinc finger region" description="C3H1-type" evidence="6">
    <location>
        <begin position="83"/>
        <end position="111"/>
    </location>
</feature>
<evidence type="ECO:0008006" key="11">
    <source>
        <dbReference type="Google" id="ProtNLM"/>
    </source>
</evidence>
<keyword evidence="5 6" id="KW-0862">Zinc</keyword>
<dbReference type="GO" id="GO:0008285">
    <property type="term" value="P:negative regulation of cell population proliferation"/>
    <property type="evidence" value="ECO:0007669"/>
    <property type="project" value="TreeGrafter"/>
</dbReference>
<protein>
    <recommendedName>
        <fullName evidence="11">Zinc finger protein 2</fullName>
    </recommendedName>
</protein>
<feature type="domain" description="C3H1-type" evidence="8">
    <location>
        <begin position="83"/>
        <end position="111"/>
    </location>
</feature>
<keyword evidence="1" id="KW-0597">Phosphoprotein</keyword>
<dbReference type="SMART" id="SM00456">
    <property type="entry name" value="WW"/>
    <property type="match status" value="1"/>
</dbReference>
<dbReference type="Proteomes" id="UP000674318">
    <property type="component" value="Chromosome 32"/>
</dbReference>
<evidence type="ECO:0000259" key="7">
    <source>
        <dbReference type="PROSITE" id="PS50020"/>
    </source>
</evidence>
<evidence type="ECO:0000259" key="8">
    <source>
        <dbReference type="PROSITE" id="PS50103"/>
    </source>
</evidence>
<dbReference type="FunFam" id="2.20.70.10:FF:000035">
    <property type="entry name" value="Salvador homolog 1 (Drosophila)"/>
    <property type="match status" value="1"/>
</dbReference>
<dbReference type="GO" id="GO:0005829">
    <property type="term" value="C:cytosol"/>
    <property type="evidence" value="ECO:0007669"/>
    <property type="project" value="TreeGrafter"/>
</dbReference>
<dbReference type="GeneID" id="94288638"/>
<dbReference type="PROSITE" id="PS50020">
    <property type="entry name" value="WW_DOMAIN_2"/>
    <property type="match status" value="1"/>
</dbReference>
<dbReference type="SMART" id="SM00356">
    <property type="entry name" value="ZnF_C3H1"/>
    <property type="match status" value="1"/>
</dbReference>
<dbReference type="AlphaFoldDB" id="A0A836L6A7"/>
<organism evidence="9 10">
    <name type="scientific">Porcisia hertigi</name>
    <dbReference type="NCBI Taxonomy" id="2761500"/>
    <lineage>
        <taxon>Eukaryota</taxon>
        <taxon>Discoba</taxon>
        <taxon>Euglenozoa</taxon>
        <taxon>Kinetoplastea</taxon>
        <taxon>Metakinetoplastina</taxon>
        <taxon>Trypanosomatida</taxon>
        <taxon>Trypanosomatidae</taxon>
        <taxon>Leishmaniinae</taxon>
        <taxon>Porcisia</taxon>
    </lineage>
</organism>
<evidence type="ECO:0000313" key="10">
    <source>
        <dbReference type="Proteomes" id="UP000674318"/>
    </source>
</evidence>
<dbReference type="GO" id="GO:0008270">
    <property type="term" value="F:zinc ion binding"/>
    <property type="evidence" value="ECO:0007669"/>
    <property type="project" value="UniProtKB-KW"/>
</dbReference>
<gene>
    <name evidence="9" type="ORF">JKF63_02536</name>
</gene>
<dbReference type="InterPro" id="IPR000571">
    <property type="entry name" value="Znf_CCCH"/>
</dbReference>
<name>A0A836L6A7_9TRYP</name>
<dbReference type="PROSITE" id="PS50103">
    <property type="entry name" value="ZF_C3H1"/>
    <property type="match status" value="1"/>
</dbReference>
<dbReference type="RefSeq" id="XP_067754718.1">
    <property type="nucleotide sequence ID" value="XM_067898561.1"/>
</dbReference>
<dbReference type="InterPro" id="IPR030030">
    <property type="entry name" value="Sav"/>
</dbReference>
<dbReference type="FunFam" id="4.10.1000.10:FF:000003">
    <property type="entry name" value="Zinc finger CCCH domain-containing protein"/>
    <property type="match status" value="1"/>
</dbReference>
<dbReference type="GO" id="GO:0060090">
    <property type="term" value="F:molecular adaptor activity"/>
    <property type="evidence" value="ECO:0007669"/>
    <property type="project" value="InterPro"/>
</dbReference>
<dbReference type="Gene3D" id="4.10.1000.10">
    <property type="entry name" value="Zinc finger, CCCH-type"/>
    <property type="match status" value="1"/>
</dbReference>
<evidence type="ECO:0000256" key="2">
    <source>
        <dbReference type="ARBA" id="ARBA00022723"/>
    </source>
</evidence>
<dbReference type="InterPro" id="IPR001202">
    <property type="entry name" value="WW_dom"/>
</dbReference>
<dbReference type="GO" id="GO:0051252">
    <property type="term" value="P:regulation of RNA metabolic process"/>
    <property type="evidence" value="ECO:0007669"/>
    <property type="project" value="UniProtKB-ARBA"/>
</dbReference>
<dbReference type="Gene3D" id="2.20.70.10">
    <property type="match status" value="1"/>
</dbReference>
<dbReference type="SUPFAM" id="SSF51045">
    <property type="entry name" value="WW domain"/>
    <property type="match status" value="1"/>
</dbReference>
<dbReference type="SUPFAM" id="SSF90229">
    <property type="entry name" value="CCCH zinc finger"/>
    <property type="match status" value="1"/>
</dbReference>
<dbReference type="GO" id="GO:0010468">
    <property type="term" value="P:regulation of gene expression"/>
    <property type="evidence" value="ECO:0007669"/>
    <property type="project" value="UniProtKB-ARBA"/>
</dbReference>
<dbReference type="InterPro" id="IPR036855">
    <property type="entry name" value="Znf_CCCH_sf"/>
</dbReference>
<reference evidence="9 10" key="1">
    <citation type="submission" date="2021-02" db="EMBL/GenBank/DDBJ databases">
        <title>Porcisia hertigi Genome sequencing and assembly.</title>
        <authorList>
            <person name="Almutairi H."/>
            <person name="Gatherer D."/>
        </authorList>
    </citation>
    <scope>NUCLEOTIDE SEQUENCE [LARGE SCALE GENOMIC DNA]</scope>
    <source>
        <strain evidence="9 10">C119</strain>
    </source>
</reference>
<dbReference type="OrthoDB" id="2020426at2759"/>
<feature type="domain" description="WW" evidence="7">
    <location>
        <begin position="26"/>
        <end position="59"/>
    </location>
</feature>
<sequence>MQMNAYAAGFNPHSHGFAPMAPPPPMHMPPGWEMAYTPNGEIYYIDHNTRTTHWQLPVEYSMQQPMVAYRGSQRQRRGIDRSKVKTKMCMNIENGGTCSYGANCAFAHSSEELSTHPHFNLATDAQNGAK</sequence>
<accession>A0A836L6A7</accession>
<dbReference type="GO" id="GO:0035329">
    <property type="term" value="P:hippo signaling"/>
    <property type="evidence" value="ECO:0007669"/>
    <property type="project" value="InterPro"/>
</dbReference>